<keyword evidence="5" id="KW-0175">Coiled coil</keyword>
<dbReference type="SMART" id="SM00304">
    <property type="entry name" value="HAMP"/>
    <property type="match status" value="2"/>
</dbReference>
<dbReference type="PANTHER" id="PTHR43531:SF11">
    <property type="entry name" value="METHYL-ACCEPTING CHEMOTAXIS PROTEIN 3"/>
    <property type="match status" value="1"/>
</dbReference>
<keyword evidence="2" id="KW-0145">Chemotaxis</keyword>
<dbReference type="EMBL" id="VDFV01000008">
    <property type="protein sequence ID" value="TNC72352.1"/>
    <property type="molecule type" value="Genomic_DNA"/>
</dbReference>
<dbReference type="InterPro" id="IPR003660">
    <property type="entry name" value="HAMP_dom"/>
</dbReference>
<dbReference type="PROSITE" id="PS50885">
    <property type="entry name" value="HAMP"/>
    <property type="match status" value="1"/>
</dbReference>
<comment type="caution">
    <text evidence="10">The sequence shown here is derived from an EMBL/GenBank/DDBJ whole genome shotgun (WGS) entry which is preliminary data.</text>
</comment>
<evidence type="ECO:0000313" key="11">
    <source>
        <dbReference type="Proteomes" id="UP000305709"/>
    </source>
</evidence>
<dbReference type="CDD" id="cd06225">
    <property type="entry name" value="HAMP"/>
    <property type="match status" value="1"/>
</dbReference>
<feature type="coiled-coil region" evidence="5">
    <location>
        <begin position="272"/>
        <end position="299"/>
    </location>
</feature>
<dbReference type="PRINTS" id="PR00260">
    <property type="entry name" value="CHEMTRNSDUCR"/>
</dbReference>
<feature type="region of interest" description="Disordered" evidence="6">
    <location>
        <begin position="625"/>
        <end position="670"/>
    </location>
</feature>
<dbReference type="PANTHER" id="PTHR43531">
    <property type="entry name" value="PROTEIN ICFG"/>
    <property type="match status" value="1"/>
</dbReference>
<dbReference type="InterPro" id="IPR004090">
    <property type="entry name" value="Chemotax_Me-accpt_rcpt"/>
</dbReference>
<dbReference type="SUPFAM" id="SSF158472">
    <property type="entry name" value="HAMP domain-like"/>
    <property type="match status" value="1"/>
</dbReference>
<dbReference type="CDD" id="cd11386">
    <property type="entry name" value="MCP_signal"/>
    <property type="match status" value="1"/>
</dbReference>
<evidence type="ECO:0000256" key="1">
    <source>
        <dbReference type="ARBA" id="ARBA00004370"/>
    </source>
</evidence>
<feature type="compositionally biased region" description="Basic and acidic residues" evidence="6">
    <location>
        <begin position="635"/>
        <end position="647"/>
    </location>
</feature>
<gene>
    <name evidence="10" type="ORF">FHG71_08120</name>
</gene>
<dbReference type="Pfam" id="PF00015">
    <property type="entry name" value="MCPsignal"/>
    <property type="match status" value="1"/>
</dbReference>
<dbReference type="InterPro" id="IPR004089">
    <property type="entry name" value="MCPsignal_dom"/>
</dbReference>
<dbReference type="Gene3D" id="1.10.287.950">
    <property type="entry name" value="Methyl-accepting chemotaxis protein"/>
    <property type="match status" value="1"/>
</dbReference>
<keyword evidence="11" id="KW-1185">Reference proteome</keyword>
<dbReference type="GO" id="GO:0007165">
    <property type="term" value="P:signal transduction"/>
    <property type="evidence" value="ECO:0007669"/>
    <property type="project" value="UniProtKB-KW"/>
</dbReference>
<dbReference type="GO" id="GO:0004888">
    <property type="term" value="F:transmembrane signaling receptor activity"/>
    <property type="evidence" value="ECO:0007669"/>
    <property type="project" value="InterPro"/>
</dbReference>
<feature type="domain" description="HAMP" evidence="9">
    <location>
        <begin position="235"/>
        <end position="288"/>
    </location>
</feature>
<dbReference type="GO" id="GO:0006935">
    <property type="term" value="P:chemotaxis"/>
    <property type="evidence" value="ECO:0007669"/>
    <property type="project" value="UniProtKB-KW"/>
</dbReference>
<proteinExistence type="inferred from homology"/>
<keyword evidence="7" id="KW-0812">Transmembrane</keyword>
<protein>
    <submittedName>
        <fullName evidence="10">HAMP domain-containing protein</fullName>
    </submittedName>
</protein>
<evidence type="ECO:0000256" key="6">
    <source>
        <dbReference type="SAM" id="MobiDB-lite"/>
    </source>
</evidence>
<evidence type="ECO:0000256" key="2">
    <source>
        <dbReference type="ARBA" id="ARBA00022500"/>
    </source>
</evidence>
<dbReference type="PROSITE" id="PS50111">
    <property type="entry name" value="CHEMOTAXIS_TRANSDUC_2"/>
    <property type="match status" value="1"/>
</dbReference>
<dbReference type="SUPFAM" id="SSF58104">
    <property type="entry name" value="Methyl-accepting chemotaxis protein (MCP) signaling domain"/>
    <property type="match status" value="1"/>
</dbReference>
<feature type="coiled-coil region" evidence="5">
    <location>
        <begin position="378"/>
        <end position="405"/>
    </location>
</feature>
<reference evidence="10 11" key="1">
    <citation type="submission" date="2019-06" db="EMBL/GenBank/DDBJ databases">
        <authorList>
            <person name="Jiang L."/>
        </authorList>
    </citation>
    <scope>NUCLEOTIDE SEQUENCE [LARGE SCALE GENOMIC DNA]</scope>
    <source>
        <strain evidence="10 11">YIM 48858</strain>
    </source>
</reference>
<evidence type="ECO:0000256" key="3">
    <source>
        <dbReference type="ARBA" id="ARBA00029447"/>
    </source>
</evidence>
<evidence type="ECO:0000256" key="7">
    <source>
        <dbReference type="SAM" id="Phobius"/>
    </source>
</evidence>
<feature type="transmembrane region" description="Helical" evidence="7">
    <location>
        <begin position="216"/>
        <end position="241"/>
    </location>
</feature>
<dbReference type="FunFam" id="1.10.287.950:FF:000001">
    <property type="entry name" value="Methyl-accepting chemotaxis sensory transducer"/>
    <property type="match status" value="1"/>
</dbReference>
<dbReference type="InterPro" id="IPR051310">
    <property type="entry name" value="MCP_chemotaxis"/>
</dbReference>
<evidence type="ECO:0000256" key="5">
    <source>
        <dbReference type="SAM" id="Coils"/>
    </source>
</evidence>
<feature type="domain" description="Methyl-accepting transducer" evidence="8">
    <location>
        <begin position="366"/>
        <end position="595"/>
    </location>
</feature>
<evidence type="ECO:0000259" key="9">
    <source>
        <dbReference type="PROSITE" id="PS50885"/>
    </source>
</evidence>
<dbReference type="SMART" id="SM00283">
    <property type="entry name" value="MA"/>
    <property type="match status" value="1"/>
</dbReference>
<dbReference type="Pfam" id="PF00672">
    <property type="entry name" value="HAMP"/>
    <property type="match status" value="1"/>
</dbReference>
<keyword evidence="4" id="KW-0807">Transducer</keyword>
<dbReference type="GO" id="GO:0016020">
    <property type="term" value="C:membrane"/>
    <property type="evidence" value="ECO:0007669"/>
    <property type="project" value="UniProtKB-SubCell"/>
</dbReference>
<sequence length="670" mass="71791">MSDSNSNSLFQPLARLQIGSAIRGASLLLLATVSAGALVNGFGLAQVRLGGSLHHGMVNVREVLVATERPTFYLIRPVLLAQAIANQDDEAEVLRRIEQLRQFRRDYDAKVQAWTELDLPTEVKDHIRTVENDSKPLWEEIEGTFIPLVSQRMAQEGQPARPDMSQAVAASLGRIMEHFDRHVGEIDALSEHIREVLDRIVVDAEDTSQKVTAISWVTIAVSLGVLLVMMRAATIAIAAPLRTLTGVTEQLAARDYGVSIPFADRGNEIGKLAAALSTLRDTARNAQALEAELAERNRLALAEADRTAAEQDAAAATFSRTLARFLEGDLTARIEGEVSSAYASIKRDLNAGLEQVRSMLSGVRLGMGEIRSSAAEIATAAEDLSRRTETQAANLEETAAAVEQITATVKAAAESSVHTRQVVSATKLDAEKSGEVVERAVVAMSAIEAFSRQISQIIGVIDEIAFQTNLLALNAGVEAARAGEAGRGFAVVATEVRALAQRSAEAAKQIKDLISASTTQVGQGVDLVGQTGQALRRIVHSINEINDLVAGIAAGAAEQSSGLSQVNIAVAQMDQITQQNAAMVEETTAAVRALATQTEGVAVQVDRFHTGADSQASTIRHWSEDAQREAAQTSDEPRPFARRDRAGQPKRALRLAVGGSRQASDDWEEF</sequence>
<dbReference type="Gene3D" id="6.10.340.10">
    <property type="match status" value="1"/>
</dbReference>
<dbReference type="RefSeq" id="WP_139081135.1">
    <property type="nucleotide sequence ID" value="NZ_VDFV01000008.1"/>
</dbReference>
<keyword evidence="7" id="KW-1133">Transmembrane helix</keyword>
<dbReference type="OrthoDB" id="354287at2"/>
<dbReference type="Proteomes" id="UP000305709">
    <property type="component" value="Unassembled WGS sequence"/>
</dbReference>
<comment type="similarity">
    <text evidence="3">Belongs to the methyl-accepting chemotaxis (MCP) protein family.</text>
</comment>
<comment type="subcellular location">
    <subcellularLocation>
        <location evidence="1">Membrane</location>
    </subcellularLocation>
</comment>
<dbReference type="AlphaFoldDB" id="A0A5C4NDZ6"/>
<organism evidence="10 11">
    <name type="scientific">Rubellimicrobium roseum</name>
    <dbReference type="NCBI Taxonomy" id="687525"/>
    <lineage>
        <taxon>Bacteria</taxon>
        <taxon>Pseudomonadati</taxon>
        <taxon>Pseudomonadota</taxon>
        <taxon>Alphaproteobacteria</taxon>
        <taxon>Rhodobacterales</taxon>
        <taxon>Roseobacteraceae</taxon>
        <taxon>Rubellimicrobium</taxon>
    </lineage>
</organism>
<evidence type="ECO:0000259" key="8">
    <source>
        <dbReference type="PROSITE" id="PS50111"/>
    </source>
</evidence>
<feature type="transmembrane region" description="Helical" evidence="7">
    <location>
        <begin position="20"/>
        <end position="45"/>
    </location>
</feature>
<accession>A0A5C4NDZ6</accession>
<name>A0A5C4NDZ6_9RHOB</name>
<evidence type="ECO:0000256" key="4">
    <source>
        <dbReference type="PROSITE-ProRule" id="PRU00284"/>
    </source>
</evidence>
<evidence type="ECO:0000313" key="10">
    <source>
        <dbReference type="EMBL" id="TNC72352.1"/>
    </source>
</evidence>
<keyword evidence="7" id="KW-0472">Membrane</keyword>